<keyword evidence="2" id="KW-0812">Transmembrane</keyword>
<feature type="transmembrane region" description="Helical" evidence="2">
    <location>
        <begin position="223"/>
        <end position="241"/>
    </location>
</feature>
<sequence>MASFLSRKLSARFLQNPRSFGASAGQIRSHLSELAAGNGAPDPKFFSFSSNSISPLSYRPTTQDPPCTSCIRPCSIMGSQSPSLAKTCTEANLLGPSYIPAKIGPFHCLRKTHLVFPHSMVVANPGSLGTFHNPTPRQFSSGSDDPDGAKGQQPVGSHELRHQEIVGPTVERDVSALANETRQVLERLRQTIYDLSVSLALLGVAQLALGAWITYAAQPPREVSVQGLVAFAFPFSVAFLLRRTLKPLSFFHKMEDQGRLQILTLTLQVSKNLNLLFLRIRVVSLCCAVGICIGSSVALWMR</sequence>
<dbReference type="AlphaFoldDB" id="A0A1D1Y706"/>
<protein>
    <submittedName>
        <fullName evidence="3">Class E basic helix-loop-helix protein 22</fullName>
    </submittedName>
</protein>
<dbReference type="PANTHER" id="PTHR37222">
    <property type="entry name" value="OS02G0718000 PROTEIN"/>
    <property type="match status" value="1"/>
</dbReference>
<dbReference type="PANTHER" id="PTHR37222:SF1">
    <property type="entry name" value="OS02G0718000 PROTEIN"/>
    <property type="match status" value="1"/>
</dbReference>
<feature type="compositionally biased region" description="Polar residues" evidence="1">
    <location>
        <begin position="131"/>
        <end position="143"/>
    </location>
</feature>
<keyword evidence="2" id="KW-0472">Membrane</keyword>
<evidence type="ECO:0000256" key="1">
    <source>
        <dbReference type="SAM" id="MobiDB-lite"/>
    </source>
</evidence>
<feature type="transmembrane region" description="Helical" evidence="2">
    <location>
        <begin position="280"/>
        <end position="301"/>
    </location>
</feature>
<organism evidence="3">
    <name type="scientific">Anthurium amnicola</name>
    <dbReference type="NCBI Taxonomy" id="1678845"/>
    <lineage>
        <taxon>Eukaryota</taxon>
        <taxon>Viridiplantae</taxon>
        <taxon>Streptophyta</taxon>
        <taxon>Embryophyta</taxon>
        <taxon>Tracheophyta</taxon>
        <taxon>Spermatophyta</taxon>
        <taxon>Magnoliopsida</taxon>
        <taxon>Liliopsida</taxon>
        <taxon>Araceae</taxon>
        <taxon>Pothoideae</taxon>
        <taxon>Potheae</taxon>
        <taxon>Anthurium</taxon>
    </lineage>
</organism>
<keyword evidence="2" id="KW-1133">Transmembrane helix</keyword>
<gene>
    <name evidence="3" type="primary">BHLHE22_1</name>
    <name evidence="3" type="ORF">g.52526</name>
</gene>
<feature type="transmembrane region" description="Helical" evidence="2">
    <location>
        <begin position="192"/>
        <end position="217"/>
    </location>
</feature>
<feature type="region of interest" description="Disordered" evidence="1">
    <location>
        <begin position="131"/>
        <end position="163"/>
    </location>
</feature>
<proteinExistence type="predicted"/>
<accession>A0A1D1Y706</accession>
<evidence type="ECO:0000256" key="2">
    <source>
        <dbReference type="SAM" id="Phobius"/>
    </source>
</evidence>
<name>A0A1D1Y706_9ARAE</name>
<dbReference type="EMBL" id="GDJX01017514">
    <property type="protein sequence ID" value="JAT50422.1"/>
    <property type="molecule type" value="Transcribed_RNA"/>
</dbReference>
<reference evidence="3" key="1">
    <citation type="submission" date="2015-07" db="EMBL/GenBank/DDBJ databases">
        <title>Transcriptome Assembly of Anthurium amnicola.</title>
        <authorList>
            <person name="Suzuki J."/>
        </authorList>
    </citation>
    <scope>NUCLEOTIDE SEQUENCE</scope>
</reference>
<evidence type="ECO:0000313" key="3">
    <source>
        <dbReference type="EMBL" id="JAT50422.1"/>
    </source>
</evidence>